<evidence type="ECO:0000313" key="3">
    <source>
        <dbReference type="Proteomes" id="UP000035929"/>
    </source>
</evidence>
<organism evidence="2 3">
    <name type="scientific">Methylobacterium aquaticum</name>
    <dbReference type="NCBI Taxonomy" id="270351"/>
    <lineage>
        <taxon>Bacteria</taxon>
        <taxon>Pseudomonadati</taxon>
        <taxon>Pseudomonadota</taxon>
        <taxon>Alphaproteobacteria</taxon>
        <taxon>Hyphomicrobiales</taxon>
        <taxon>Methylobacteriaceae</taxon>
        <taxon>Methylobacterium</taxon>
    </lineage>
</organism>
<name>A0A0J6S2D7_9HYPH</name>
<comment type="caution">
    <text evidence="2">The sequence shown here is derived from an EMBL/GenBank/DDBJ whole genome shotgun (WGS) entry which is preliminary data.</text>
</comment>
<gene>
    <name evidence="2" type="ORF">VP06_29880</name>
</gene>
<reference evidence="2 3" key="1">
    <citation type="submission" date="2015-03" db="EMBL/GenBank/DDBJ databases">
        <title>Genome sequencing of Methylobacterium aquaticum DSM16371 type strain.</title>
        <authorList>
            <person name="Chaudhry V."/>
            <person name="Patil P.B."/>
        </authorList>
    </citation>
    <scope>NUCLEOTIDE SEQUENCE [LARGE SCALE GENOMIC DNA]</scope>
    <source>
        <strain evidence="2 3">DSM 16371</strain>
    </source>
</reference>
<feature type="domain" description="DUF4365" evidence="1">
    <location>
        <begin position="9"/>
        <end position="161"/>
    </location>
</feature>
<sequence length="170" mass="18787">MITLEHAQEAISNAYVHALAGAAGLNLGARTTFDYGIDGTFHPVKNVGGKLVQSAFPVEFQMKATTVWRHEADHVVYDLSARAHQILTDRERGQAMAILILLCMPPEAVDWVVGSEEHLHLRRCCYWYRPPGPPTTNASSVRIRIPRSQVLTADSLREIMATARAEALAL</sequence>
<dbReference type="Pfam" id="PF14280">
    <property type="entry name" value="DUF4365"/>
    <property type="match status" value="1"/>
</dbReference>
<dbReference type="EMBL" id="LABX01000290">
    <property type="protein sequence ID" value="KMO27742.1"/>
    <property type="molecule type" value="Genomic_DNA"/>
</dbReference>
<proteinExistence type="predicted"/>
<dbReference type="OrthoDB" id="7995990at2"/>
<dbReference type="Proteomes" id="UP000035929">
    <property type="component" value="Unassembled WGS sequence"/>
</dbReference>
<dbReference type="AlphaFoldDB" id="A0A0J6S2D7"/>
<accession>A0A0J6S2D7</accession>
<dbReference type="RefSeq" id="WP_048467433.1">
    <property type="nucleotide sequence ID" value="NZ_LABX01000290.1"/>
</dbReference>
<evidence type="ECO:0000259" key="1">
    <source>
        <dbReference type="Pfam" id="PF14280"/>
    </source>
</evidence>
<dbReference type="InterPro" id="IPR025375">
    <property type="entry name" value="DUF4365"/>
</dbReference>
<evidence type="ECO:0000313" key="2">
    <source>
        <dbReference type="EMBL" id="KMO27742.1"/>
    </source>
</evidence>
<protein>
    <recommendedName>
        <fullName evidence="1">DUF4365 domain-containing protein</fullName>
    </recommendedName>
</protein>
<dbReference type="PATRIC" id="fig|270351.6.peg.4395"/>